<reference evidence="5" key="1">
    <citation type="submission" date="2006-12" db="EMBL/GenBank/DDBJ databases">
        <title>Complete sequence of Halorhodospira halophila SL1.</title>
        <authorList>
            <consortium name="US DOE Joint Genome Institute"/>
            <person name="Copeland A."/>
            <person name="Lucas S."/>
            <person name="Lapidus A."/>
            <person name="Barry K."/>
            <person name="Detter J.C."/>
            <person name="Glavina del Rio T."/>
            <person name="Hammon N."/>
            <person name="Israni S."/>
            <person name="Dalin E."/>
            <person name="Tice H."/>
            <person name="Pitluck S."/>
            <person name="Saunders E."/>
            <person name="Brettin T."/>
            <person name="Bruce D."/>
            <person name="Han C."/>
            <person name="Tapia R."/>
            <person name="Schmutz J."/>
            <person name="Larimer F."/>
            <person name="Land M."/>
            <person name="Hauser L."/>
            <person name="Kyrpides N."/>
            <person name="Mikhailova N."/>
            <person name="Hoff W."/>
            <person name="Richardson P."/>
        </authorList>
    </citation>
    <scope>NUCLEOTIDE SEQUENCE [LARGE SCALE GENOMIC DNA]</scope>
    <source>
        <strain evidence="5">DSM 244 / SL1</strain>
    </source>
</reference>
<evidence type="ECO:0000259" key="3">
    <source>
        <dbReference type="PROSITE" id="PS50975"/>
    </source>
</evidence>
<dbReference type="GO" id="GO:0009432">
    <property type="term" value="P:SOS response"/>
    <property type="evidence" value="ECO:0007669"/>
    <property type="project" value="TreeGrafter"/>
</dbReference>
<dbReference type="KEGG" id="hha:Hhal_1569"/>
<dbReference type="GO" id="GO:0005524">
    <property type="term" value="F:ATP binding"/>
    <property type="evidence" value="ECO:0007669"/>
    <property type="project" value="UniProtKB-UniRule"/>
</dbReference>
<dbReference type="GO" id="GO:0046872">
    <property type="term" value="F:metal ion binding"/>
    <property type="evidence" value="ECO:0007669"/>
    <property type="project" value="InterPro"/>
</dbReference>
<dbReference type="EMBL" id="CP000544">
    <property type="protein sequence ID" value="ABM62333.1"/>
    <property type="molecule type" value="Genomic_DNA"/>
</dbReference>
<reference evidence="4 5" key="2">
    <citation type="journal article" date="2013" name="Stand. Genomic Sci.">
        <title>Complete genome sequence of Halorhodospira halophila SL1.</title>
        <authorList>
            <person name="Challacombe J.F."/>
            <person name="Majid S."/>
            <person name="Deole R."/>
            <person name="Brettin T.S."/>
            <person name="Bruce D."/>
            <person name="Delano S.F."/>
            <person name="Detter J.C."/>
            <person name="Gleasner C.D."/>
            <person name="Han C.S."/>
            <person name="Misra M."/>
            <person name="Reitenga K.G."/>
            <person name="Mikhailova N."/>
            <person name="Woyke T."/>
            <person name="Pitluck S."/>
            <person name="Nolan M."/>
            <person name="Land M.L."/>
            <person name="Saunders E."/>
            <person name="Tapia R."/>
            <person name="Lapidus A."/>
            <person name="Ivanova N."/>
            <person name="Hoff W.D."/>
        </authorList>
    </citation>
    <scope>NUCLEOTIDE SEQUENCE [LARGE SCALE GENOMIC DNA]</scope>
    <source>
        <strain evidence="5">DSM 244 / SL1</strain>
    </source>
</reference>
<accession>A1WXC1</accession>
<feature type="domain" description="ATP-grasp" evidence="3">
    <location>
        <begin position="124"/>
        <end position="310"/>
    </location>
</feature>
<dbReference type="SUPFAM" id="SSF56059">
    <property type="entry name" value="Glutathione synthetase ATP-binding domain-like"/>
    <property type="match status" value="1"/>
</dbReference>
<dbReference type="Gene3D" id="3.30.470.20">
    <property type="entry name" value="ATP-grasp fold, B domain"/>
    <property type="match status" value="1"/>
</dbReference>
<dbReference type="PANTHER" id="PTHR21621">
    <property type="entry name" value="RIBOSOMAL PROTEIN S6 MODIFICATION PROTEIN"/>
    <property type="match status" value="1"/>
</dbReference>
<proteinExistence type="predicted"/>
<keyword evidence="2" id="KW-0067">ATP-binding</keyword>
<dbReference type="HOGENOM" id="CLU_034084_0_0_6"/>
<dbReference type="GO" id="GO:0005737">
    <property type="term" value="C:cytoplasm"/>
    <property type="evidence" value="ECO:0007669"/>
    <property type="project" value="TreeGrafter"/>
</dbReference>
<dbReference type="eggNOG" id="COG3919">
    <property type="taxonomic scope" value="Bacteria"/>
</dbReference>
<dbReference type="PROSITE" id="PS50975">
    <property type="entry name" value="ATP_GRASP"/>
    <property type="match status" value="1"/>
</dbReference>
<protein>
    <recommendedName>
        <fullName evidence="3">ATP-grasp domain-containing protein</fullName>
    </recommendedName>
</protein>
<evidence type="ECO:0000313" key="5">
    <source>
        <dbReference type="Proteomes" id="UP000000647"/>
    </source>
</evidence>
<sequence length="412" mass="45355">MKIDRPPATLLLGHFPRIVVPVARCLSGKGIPVYGACFSGEGASIKTKALEGYLTLEHPDDSLDAFCESLLGAVDRYGIDTVVPVGDGALSALAACDDVLGERILRMYPDKERARSVLDKSGTLAVAERLGVPMPRTLYIRADEEPESWIENLHFPVVVKPSDRGRPSPVRIRYFNRHSELQDFLNAHSAWGTEWMVQEYVPGSGVGVEVLMDRGRPVTIFQHRRLKELPRSGGVAVRCVSERPDPVLRSYAVELLKALEWQGLAMVEMRYDAASGRAALMEINGRCWGSIGLPIQCGVAFPYYAWQLLHGKEPEIPDSYPVGQRMRWLGGDLRRLPELFSGVTQGEVSLASAAKDVGTFGADFVNSTRDALWAWRDVQPAWQNLSTSSALVARQVGRKALKVFASKRPGSA</sequence>
<keyword evidence="2" id="KW-0547">Nucleotide-binding</keyword>
<evidence type="ECO:0000256" key="2">
    <source>
        <dbReference type="PROSITE-ProRule" id="PRU00409"/>
    </source>
</evidence>
<dbReference type="RefSeq" id="WP_011814355.1">
    <property type="nucleotide sequence ID" value="NC_008789.1"/>
</dbReference>
<dbReference type="Proteomes" id="UP000000647">
    <property type="component" value="Chromosome"/>
</dbReference>
<dbReference type="PANTHER" id="PTHR21621:SF0">
    <property type="entry name" value="BETA-CITRYLGLUTAMATE SYNTHASE B-RELATED"/>
    <property type="match status" value="1"/>
</dbReference>
<dbReference type="GO" id="GO:0018169">
    <property type="term" value="F:ribosomal S6-glutamic acid ligase activity"/>
    <property type="evidence" value="ECO:0007669"/>
    <property type="project" value="TreeGrafter"/>
</dbReference>
<dbReference type="AlphaFoldDB" id="A1WXC1"/>
<keyword evidence="1" id="KW-0464">Manganese</keyword>
<keyword evidence="5" id="KW-1185">Reference proteome</keyword>
<evidence type="ECO:0000256" key="1">
    <source>
        <dbReference type="ARBA" id="ARBA00023211"/>
    </source>
</evidence>
<evidence type="ECO:0000313" key="4">
    <source>
        <dbReference type="EMBL" id="ABM62333.1"/>
    </source>
</evidence>
<gene>
    <name evidence="4" type="ordered locus">Hhal_1569</name>
</gene>
<dbReference type="InterPro" id="IPR011761">
    <property type="entry name" value="ATP-grasp"/>
</dbReference>
<organism evidence="4 5">
    <name type="scientific">Halorhodospira halophila (strain DSM 244 / SL1)</name>
    <name type="common">Ectothiorhodospira halophila (strain DSM 244 / SL1)</name>
    <dbReference type="NCBI Taxonomy" id="349124"/>
    <lineage>
        <taxon>Bacteria</taxon>
        <taxon>Pseudomonadati</taxon>
        <taxon>Pseudomonadota</taxon>
        <taxon>Gammaproteobacteria</taxon>
        <taxon>Chromatiales</taxon>
        <taxon>Ectothiorhodospiraceae</taxon>
        <taxon>Halorhodospira</taxon>
    </lineage>
</organism>
<dbReference type="STRING" id="349124.Hhal_1569"/>
<dbReference type="OrthoDB" id="5372487at2"/>
<name>A1WXC1_HALHL</name>
<dbReference type="Pfam" id="PF15632">
    <property type="entry name" value="ATPgrasp_Ter"/>
    <property type="match status" value="1"/>
</dbReference>